<gene>
    <name evidence="3" type="primary">LOC113213048</name>
</gene>
<dbReference type="InterPro" id="IPR003347">
    <property type="entry name" value="JmjC_dom"/>
</dbReference>
<dbReference type="GO" id="GO:0000785">
    <property type="term" value="C:chromatin"/>
    <property type="evidence" value="ECO:0007669"/>
    <property type="project" value="TreeGrafter"/>
</dbReference>
<dbReference type="Pfam" id="PF02373">
    <property type="entry name" value="JmjC"/>
    <property type="match status" value="1"/>
</dbReference>
<evidence type="ECO:0000313" key="2">
    <source>
        <dbReference type="Proteomes" id="UP000504606"/>
    </source>
</evidence>
<dbReference type="SMART" id="SM00558">
    <property type="entry name" value="JmjC"/>
    <property type="match status" value="1"/>
</dbReference>
<dbReference type="RefSeq" id="XP_026287763.2">
    <property type="nucleotide sequence ID" value="XM_026431978.2"/>
</dbReference>
<name>A0A6J1T3B0_FRAOC</name>
<feature type="domain" description="JmjC" evidence="1">
    <location>
        <begin position="188"/>
        <end position="354"/>
    </location>
</feature>
<dbReference type="OrthoDB" id="1678912at2759"/>
<evidence type="ECO:0000313" key="3">
    <source>
        <dbReference type="RefSeq" id="XP_026287763.2"/>
    </source>
</evidence>
<dbReference type="AlphaFoldDB" id="A0A6J1T3B0"/>
<dbReference type="GO" id="GO:0005634">
    <property type="term" value="C:nucleus"/>
    <property type="evidence" value="ECO:0007669"/>
    <property type="project" value="TreeGrafter"/>
</dbReference>
<proteinExistence type="predicted"/>
<dbReference type="GO" id="GO:0051864">
    <property type="term" value="F:histone H3K36 demethylase activity"/>
    <property type="evidence" value="ECO:0007669"/>
    <property type="project" value="TreeGrafter"/>
</dbReference>
<reference evidence="3" key="1">
    <citation type="submission" date="2025-08" db="UniProtKB">
        <authorList>
            <consortium name="RefSeq"/>
        </authorList>
    </citation>
    <scope>IDENTIFICATION</scope>
    <source>
        <tissue evidence="3">Whole organism</tissue>
    </source>
</reference>
<dbReference type="PROSITE" id="PS51184">
    <property type="entry name" value="JMJC"/>
    <property type="match status" value="1"/>
</dbReference>
<dbReference type="Gene3D" id="2.60.120.650">
    <property type="entry name" value="Cupin"/>
    <property type="match status" value="1"/>
</dbReference>
<dbReference type="SUPFAM" id="SSF51197">
    <property type="entry name" value="Clavaminate synthase-like"/>
    <property type="match status" value="1"/>
</dbReference>
<accession>A0A6J1T3B0</accession>
<dbReference type="GO" id="GO:0032454">
    <property type="term" value="F:histone H3K9 demethylase activity"/>
    <property type="evidence" value="ECO:0007669"/>
    <property type="project" value="TreeGrafter"/>
</dbReference>
<dbReference type="PANTHER" id="PTHR10694">
    <property type="entry name" value="LYSINE-SPECIFIC DEMETHYLASE"/>
    <property type="match status" value="1"/>
</dbReference>
<dbReference type="PANTHER" id="PTHR10694:SF7">
    <property type="entry name" value="[HISTONE H3]-TRIMETHYL-L-LYSINE(9) DEMETHYLASE"/>
    <property type="match status" value="1"/>
</dbReference>
<dbReference type="KEGG" id="foc:113213048"/>
<organism evidence="2 3">
    <name type="scientific">Frankliniella occidentalis</name>
    <name type="common">Western flower thrips</name>
    <name type="synonym">Euthrips occidentalis</name>
    <dbReference type="NCBI Taxonomy" id="133901"/>
    <lineage>
        <taxon>Eukaryota</taxon>
        <taxon>Metazoa</taxon>
        <taxon>Ecdysozoa</taxon>
        <taxon>Arthropoda</taxon>
        <taxon>Hexapoda</taxon>
        <taxon>Insecta</taxon>
        <taxon>Pterygota</taxon>
        <taxon>Neoptera</taxon>
        <taxon>Paraneoptera</taxon>
        <taxon>Thysanoptera</taxon>
        <taxon>Terebrantia</taxon>
        <taxon>Thripoidea</taxon>
        <taxon>Thripidae</taxon>
        <taxon>Frankliniella</taxon>
    </lineage>
</organism>
<dbReference type="Proteomes" id="UP000504606">
    <property type="component" value="Unplaced"/>
</dbReference>
<sequence length="434" mass="48912">MEASSSSFPREITPPAYGVRIFSLSEQQFIHAGHLFDTMMADEDIRRTGAFIGRLEDSAGPSDQDTLNCVNIVKDTLRTDANNPETGRPFFDPSLQLRRNVWPEKHVYEMTPASNKETDSDQVMELRKMFKRKILRHDFLSNSKEKKQTDLEKTYNASGVNGVLTEFFEQVLKRRKRILYAVNMTLEKDLRTTKDLAMSEMRSLMEHLPGGPRAGINCPAVSIGQEGATFNPHIEYCAFQGVDRLIAGAPKLWFIIPPRFYSAYLQLIKKTGVDEFDMFCNSLLLHNKMFLDPRTVIQYGIPVFTVVQQPGDIVYLLPHTIHWGINLGLNINESMNIASASWAVSGMLAPGSCSCTNGGADDSTVFNITPILRAIGKDEETIYNYQKGRLLFLMSDTDSLTPWNGRPYSTTIKMEHLLGDAFLDDEVGKPVFQT</sequence>
<dbReference type="GeneID" id="113213048"/>
<protein>
    <submittedName>
        <fullName evidence="3">Uncharacterized protein LOC113213048</fullName>
    </submittedName>
</protein>
<keyword evidence="2" id="KW-1185">Reference proteome</keyword>
<dbReference type="GO" id="GO:0010468">
    <property type="term" value="P:regulation of gene expression"/>
    <property type="evidence" value="ECO:0007669"/>
    <property type="project" value="TreeGrafter"/>
</dbReference>
<evidence type="ECO:0000259" key="1">
    <source>
        <dbReference type="PROSITE" id="PS51184"/>
    </source>
</evidence>